<dbReference type="OrthoDB" id="9374769at2759"/>
<organism evidence="5 6">
    <name type="scientific">Parambassis ranga</name>
    <name type="common">Indian glassy fish</name>
    <dbReference type="NCBI Taxonomy" id="210632"/>
    <lineage>
        <taxon>Eukaryota</taxon>
        <taxon>Metazoa</taxon>
        <taxon>Chordata</taxon>
        <taxon>Craniata</taxon>
        <taxon>Vertebrata</taxon>
        <taxon>Euteleostomi</taxon>
        <taxon>Actinopterygii</taxon>
        <taxon>Neopterygii</taxon>
        <taxon>Teleostei</taxon>
        <taxon>Neoteleostei</taxon>
        <taxon>Acanthomorphata</taxon>
        <taxon>Ovalentaria</taxon>
        <taxon>Ambassidae</taxon>
        <taxon>Parambassis</taxon>
    </lineage>
</organism>
<feature type="domain" description="TNFR-Cys" evidence="4">
    <location>
        <begin position="62"/>
        <end position="100"/>
    </location>
</feature>
<reference evidence="6" key="1">
    <citation type="submission" date="2025-08" db="UniProtKB">
        <authorList>
            <consortium name="RefSeq"/>
        </authorList>
    </citation>
    <scope>IDENTIFICATION</scope>
</reference>
<feature type="signal peptide" evidence="3">
    <location>
        <begin position="1"/>
        <end position="17"/>
    </location>
</feature>
<keyword evidence="6" id="KW-0675">Receptor</keyword>
<feature type="transmembrane region" description="Helical" evidence="2">
    <location>
        <begin position="200"/>
        <end position="221"/>
    </location>
</feature>
<keyword evidence="2" id="KW-0812">Transmembrane</keyword>
<evidence type="ECO:0000256" key="2">
    <source>
        <dbReference type="SAM" id="Phobius"/>
    </source>
</evidence>
<evidence type="ECO:0000259" key="4">
    <source>
        <dbReference type="PROSITE" id="PS50050"/>
    </source>
</evidence>
<name>A0A6P7IHU1_9TELE</name>
<evidence type="ECO:0000256" key="1">
    <source>
        <dbReference type="PROSITE-ProRule" id="PRU00206"/>
    </source>
</evidence>
<dbReference type="PANTHER" id="PTHR46875:SF1">
    <property type="entry name" value="TUMOR NECROSIS FACTOR RECEPTOR SUPERFAMILY MEMBER 5"/>
    <property type="match status" value="1"/>
</dbReference>
<feature type="chain" id="PRO_5028356691" evidence="3">
    <location>
        <begin position="18"/>
        <end position="278"/>
    </location>
</feature>
<dbReference type="InterPro" id="IPR052135">
    <property type="entry name" value="TNFRSF5"/>
</dbReference>
<dbReference type="GO" id="GO:0035631">
    <property type="term" value="C:CD40 receptor complex"/>
    <property type="evidence" value="ECO:0007669"/>
    <property type="project" value="TreeGrafter"/>
</dbReference>
<evidence type="ECO:0000313" key="5">
    <source>
        <dbReference type="Proteomes" id="UP000515145"/>
    </source>
</evidence>
<protein>
    <submittedName>
        <fullName evidence="6">Tumor necrosis factor receptor superfamily member 18 isoform X1</fullName>
    </submittedName>
</protein>
<dbReference type="Gene3D" id="2.10.50.10">
    <property type="entry name" value="Tumor Necrosis Factor Receptor, subunit A, domain 2"/>
    <property type="match status" value="2"/>
</dbReference>
<dbReference type="RefSeq" id="XP_028262502.1">
    <property type="nucleotide sequence ID" value="XM_028406701.1"/>
</dbReference>
<keyword evidence="5" id="KW-1185">Reference proteome</keyword>
<dbReference type="SUPFAM" id="SSF57586">
    <property type="entry name" value="TNF receptor-like"/>
    <property type="match status" value="1"/>
</dbReference>
<dbReference type="GeneID" id="114436432"/>
<dbReference type="SUPFAM" id="SSF57184">
    <property type="entry name" value="Growth factor receptor domain"/>
    <property type="match status" value="1"/>
</dbReference>
<dbReference type="AlphaFoldDB" id="A0A6P7IHU1"/>
<keyword evidence="2" id="KW-1133">Transmembrane helix</keyword>
<dbReference type="GO" id="GO:0002768">
    <property type="term" value="P:immune response-regulating cell surface receptor signaling pathway"/>
    <property type="evidence" value="ECO:0007669"/>
    <property type="project" value="TreeGrafter"/>
</dbReference>
<evidence type="ECO:0000256" key="3">
    <source>
        <dbReference type="SAM" id="SignalP"/>
    </source>
</evidence>
<evidence type="ECO:0000313" key="6">
    <source>
        <dbReference type="RefSeq" id="XP_028262502.1"/>
    </source>
</evidence>
<keyword evidence="1" id="KW-1015">Disulfide bond</keyword>
<dbReference type="CTD" id="8784"/>
<dbReference type="InterPro" id="IPR009030">
    <property type="entry name" value="Growth_fac_rcpt_cys_sf"/>
</dbReference>
<dbReference type="Pfam" id="PF00020">
    <property type="entry name" value="TNFR_c6"/>
    <property type="match status" value="2"/>
</dbReference>
<dbReference type="PANTHER" id="PTHR46875">
    <property type="entry name" value="TUMOR NECROSIS FACTOR RECEPTOR SUPERFAMILY MEMBER 5"/>
    <property type="match status" value="1"/>
</dbReference>
<comment type="caution">
    <text evidence="1">Lacks conserved residue(s) required for the propagation of feature annotation.</text>
</comment>
<dbReference type="InParanoid" id="A0A6P7IHU1"/>
<dbReference type="SMART" id="SM00208">
    <property type="entry name" value="TNFR"/>
    <property type="match status" value="3"/>
</dbReference>
<dbReference type="InterPro" id="IPR001368">
    <property type="entry name" value="TNFR/NGFR_Cys_rich_reg"/>
</dbReference>
<dbReference type="GO" id="GO:0009897">
    <property type="term" value="C:external side of plasma membrane"/>
    <property type="evidence" value="ECO:0007669"/>
    <property type="project" value="TreeGrafter"/>
</dbReference>
<keyword evidence="2" id="KW-0472">Membrane</keyword>
<keyword evidence="3" id="KW-0732">Signal</keyword>
<proteinExistence type="predicted"/>
<gene>
    <name evidence="6" type="primary">tnfrsf18</name>
</gene>
<dbReference type="PROSITE" id="PS50050">
    <property type="entry name" value="TNFR_NGFR_2"/>
    <property type="match status" value="1"/>
</dbReference>
<sequence>MILLNLSLAVLSACVLGIWTKGHDVSCGVGQTEINGRCCKLCPPGTYMEEFCSKDHQTKCSPCKEGYFSDKEHIFDRCKPCRSCPQEYAVKCTPTTNANCSCRPGFLCSNSICSLCEENKCVIGDRPKRTVVSTKAEVREYAYQCEPRCPHKEYFKEKENICKPWTQCHELGLSERLPGNKTHNSVCERPAEERDSGNCVHIIVSIGLVLLSLIFLTILFNTCVKNLRKHKTIGYPTAANQDDFRLSKEESGHQLIHQDESKHSDNCGQLHLETVIAS</sequence>
<accession>A0A6P7IHU1</accession>
<feature type="disulfide bond" evidence="1">
    <location>
        <begin position="63"/>
        <end position="78"/>
    </location>
</feature>
<feature type="repeat" description="TNFR-Cys" evidence="1">
    <location>
        <begin position="62"/>
        <end position="100"/>
    </location>
</feature>
<dbReference type="Proteomes" id="UP000515145">
    <property type="component" value="Chromosome 5"/>
</dbReference>